<protein>
    <submittedName>
        <fullName evidence="1">Uncharacterized protein</fullName>
    </submittedName>
</protein>
<dbReference type="VEuPathDB" id="FungiDB:F503_04091"/>
<organism evidence="1 2">
    <name type="scientific">Ophiostoma piceae (strain UAMH 11346)</name>
    <name type="common">Sap stain fungus</name>
    <dbReference type="NCBI Taxonomy" id="1262450"/>
    <lineage>
        <taxon>Eukaryota</taxon>
        <taxon>Fungi</taxon>
        <taxon>Dikarya</taxon>
        <taxon>Ascomycota</taxon>
        <taxon>Pezizomycotina</taxon>
        <taxon>Sordariomycetes</taxon>
        <taxon>Sordariomycetidae</taxon>
        <taxon>Ophiostomatales</taxon>
        <taxon>Ophiostomataceae</taxon>
        <taxon>Ophiostoma</taxon>
    </lineage>
</organism>
<dbReference type="HOGENOM" id="CLU_1876054_0_0_1"/>
<dbReference type="Proteomes" id="UP000016923">
    <property type="component" value="Unassembled WGS sequence"/>
</dbReference>
<sequence length="136" mass="14308">MCLDNWYPDTSGTGSVTAVTSCGQFNTCVQLATGSSGNDASLSQVITNARSGYTYTFTFSFRGIDTLSSDAVLTCTINDGGPGLIWTRTADEIPTLGGYGYFMNTFTAPSSSLLLNCAFSGSESSTVQATYFNVNC</sequence>
<proteinExistence type="predicted"/>
<dbReference type="EMBL" id="KE148148">
    <property type="protein sequence ID" value="EPE08504.1"/>
    <property type="molecule type" value="Genomic_DNA"/>
</dbReference>
<reference evidence="1 2" key="1">
    <citation type="journal article" date="2013" name="BMC Genomics">
        <title>The genome and transcriptome of the pine saprophyte Ophiostoma piceae, and a comparison with the bark beetle-associated pine pathogen Grosmannia clavigera.</title>
        <authorList>
            <person name="Haridas S."/>
            <person name="Wang Y."/>
            <person name="Lim L."/>
            <person name="Massoumi Alamouti S."/>
            <person name="Jackman S."/>
            <person name="Docking R."/>
            <person name="Robertson G."/>
            <person name="Birol I."/>
            <person name="Bohlmann J."/>
            <person name="Breuil C."/>
        </authorList>
    </citation>
    <scope>NUCLEOTIDE SEQUENCE [LARGE SCALE GENOMIC DNA]</scope>
    <source>
        <strain evidence="1 2">UAMH 11346</strain>
    </source>
</reference>
<gene>
    <name evidence="1" type="ORF">F503_04091</name>
</gene>
<dbReference type="Gene3D" id="2.60.120.260">
    <property type="entry name" value="Galactose-binding domain-like"/>
    <property type="match status" value="1"/>
</dbReference>
<keyword evidence="2" id="KW-1185">Reference proteome</keyword>
<accession>S3C4R4</accession>
<name>S3C4R4_OPHP1</name>
<evidence type="ECO:0000313" key="2">
    <source>
        <dbReference type="Proteomes" id="UP000016923"/>
    </source>
</evidence>
<dbReference type="AlphaFoldDB" id="S3C4R4"/>
<evidence type="ECO:0000313" key="1">
    <source>
        <dbReference type="EMBL" id="EPE08504.1"/>
    </source>
</evidence>